<comment type="subcellular location">
    <subcellularLocation>
        <location evidence="1">Cell membrane</location>
        <topology evidence="1">Multi-pass membrane protein</topology>
    </subcellularLocation>
</comment>
<feature type="transmembrane region" description="Helical" evidence="7">
    <location>
        <begin position="156"/>
        <end position="177"/>
    </location>
</feature>
<feature type="transmembrane region" description="Helical" evidence="7">
    <location>
        <begin position="110"/>
        <end position="135"/>
    </location>
</feature>
<feature type="transmembrane region" description="Helical" evidence="7">
    <location>
        <begin position="235"/>
        <end position="255"/>
    </location>
</feature>
<evidence type="ECO:0000256" key="2">
    <source>
        <dbReference type="ARBA" id="ARBA00022475"/>
    </source>
</evidence>
<sequence>MVARIQRQVEAAKERGQRLVDRQRLRRPFFDHLLRTVQRYQVQNGDRLAGAVTYFAFLSFFPILALAFAVVGYIVTFHPGAMEVLTKAINEQLPGLAQRLDLESLGAARVGAGIIGLVGLIYAGLGAVDALRGALREIWMTNEPPLNFFLAKLRDLATLLMLGLTLIVSTAVGGFATTATTTVTGWLGLGGSTAANVVVVVAGVLVGIAADMLLFLVVLGWVARPSQPFSTILKGALLGAIGFGILKQLAALLLSGTLNNPIYGAFAVMVGLLIWINLSARLTLYVAAWTATAPMGPPPSPTPIPSNGTQPPLTKPPSTTTHRNGAK</sequence>
<accession>A0A919RBL4</accession>
<dbReference type="Pfam" id="PF03631">
    <property type="entry name" value="Virul_fac_BrkB"/>
    <property type="match status" value="1"/>
</dbReference>
<evidence type="ECO:0000256" key="3">
    <source>
        <dbReference type="ARBA" id="ARBA00022692"/>
    </source>
</evidence>
<evidence type="ECO:0000256" key="1">
    <source>
        <dbReference type="ARBA" id="ARBA00004651"/>
    </source>
</evidence>
<evidence type="ECO:0000313" key="9">
    <source>
        <dbReference type="Proteomes" id="UP000606172"/>
    </source>
</evidence>
<gene>
    <name evidence="8" type="ORF">Ssi02_11290</name>
</gene>
<protein>
    <submittedName>
        <fullName evidence="8">Ribonuclease</fullName>
    </submittedName>
</protein>
<dbReference type="GO" id="GO:0005886">
    <property type="term" value="C:plasma membrane"/>
    <property type="evidence" value="ECO:0007669"/>
    <property type="project" value="UniProtKB-SubCell"/>
</dbReference>
<dbReference type="InterPro" id="IPR017039">
    <property type="entry name" value="Virul_fac_BrkB"/>
</dbReference>
<keyword evidence="2" id="KW-1003">Cell membrane</keyword>
<dbReference type="EMBL" id="BOOW01000007">
    <property type="protein sequence ID" value="GII90898.1"/>
    <property type="molecule type" value="Genomic_DNA"/>
</dbReference>
<evidence type="ECO:0000256" key="4">
    <source>
        <dbReference type="ARBA" id="ARBA00022989"/>
    </source>
</evidence>
<dbReference type="Proteomes" id="UP000606172">
    <property type="component" value="Unassembled WGS sequence"/>
</dbReference>
<dbReference type="AlphaFoldDB" id="A0A919RBL4"/>
<dbReference type="PANTHER" id="PTHR30213">
    <property type="entry name" value="INNER MEMBRANE PROTEIN YHJD"/>
    <property type="match status" value="1"/>
</dbReference>
<evidence type="ECO:0000256" key="6">
    <source>
        <dbReference type="SAM" id="MobiDB-lite"/>
    </source>
</evidence>
<dbReference type="PANTHER" id="PTHR30213:SF1">
    <property type="entry name" value="INNER MEMBRANE PROTEIN YHJD"/>
    <property type="match status" value="1"/>
</dbReference>
<feature type="region of interest" description="Disordered" evidence="6">
    <location>
        <begin position="297"/>
        <end position="327"/>
    </location>
</feature>
<comment type="caution">
    <text evidence="8">The sequence shown here is derived from an EMBL/GenBank/DDBJ whole genome shotgun (WGS) entry which is preliminary data.</text>
</comment>
<keyword evidence="5 7" id="KW-0472">Membrane</keyword>
<evidence type="ECO:0000256" key="7">
    <source>
        <dbReference type="SAM" id="Phobius"/>
    </source>
</evidence>
<organism evidence="8 9">
    <name type="scientific">Sinosporangium siamense</name>
    <dbReference type="NCBI Taxonomy" id="1367973"/>
    <lineage>
        <taxon>Bacteria</taxon>
        <taxon>Bacillati</taxon>
        <taxon>Actinomycetota</taxon>
        <taxon>Actinomycetes</taxon>
        <taxon>Streptosporangiales</taxon>
        <taxon>Streptosporangiaceae</taxon>
        <taxon>Sinosporangium</taxon>
    </lineage>
</organism>
<feature type="transmembrane region" description="Helical" evidence="7">
    <location>
        <begin position="261"/>
        <end position="278"/>
    </location>
</feature>
<evidence type="ECO:0000313" key="8">
    <source>
        <dbReference type="EMBL" id="GII90898.1"/>
    </source>
</evidence>
<name>A0A919RBL4_9ACTN</name>
<keyword evidence="9" id="KW-1185">Reference proteome</keyword>
<evidence type="ECO:0000256" key="5">
    <source>
        <dbReference type="ARBA" id="ARBA00023136"/>
    </source>
</evidence>
<feature type="compositionally biased region" description="Polar residues" evidence="6">
    <location>
        <begin position="310"/>
        <end position="327"/>
    </location>
</feature>
<feature type="transmembrane region" description="Helical" evidence="7">
    <location>
        <begin position="48"/>
        <end position="75"/>
    </location>
</feature>
<keyword evidence="4 7" id="KW-1133">Transmembrane helix</keyword>
<feature type="transmembrane region" description="Helical" evidence="7">
    <location>
        <begin position="197"/>
        <end position="223"/>
    </location>
</feature>
<keyword evidence="3 7" id="KW-0812">Transmembrane</keyword>
<proteinExistence type="predicted"/>
<reference evidence="8" key="1">
    <citation type="submission" date="2021-01" db="EMBL/GenBank/DDBJ databases">
        <title>Whole genome shotgun sequence of Sinosporangium siamense NBRC 109515.</title>
        <authorList>
            <person name="Komaki H."/>
            <person name="Tamura T."/>
        </authorList>
    </citation>
    <scope>NUCLEOTIDE SEQUENCE</scope>
    <source>
        <strain evidence="8">NBRC 109515</strain>
    </source>
</reference>